<dbReference type="InParanoid" id="A0A2T3A6Q4"/>
<keyword evidence="2" id="KW-1185">Reference proteome</keyword>
<sequence>MEEHQTKKSFVLRPFQFVFHAPAQDEVFHLCLLSMLRSVSARHVVVRTGWTVEGGVCWN</sequence>
<evidence type="ECO:0000313" key="1">
    <source>
        <dbReference type="EMBL" id="PSR83832.1"/>
    </source>
</evidence>
<dbReference type="AlphaFoldDB" id="A0A2T3A6Q4"/>
<evidence type="ECO:0000313" key="2">
    <source>
        <dbReference type="Proteomes" id="UP000241462"/>
    </source>
</evidence>
<protein>
    <submittedName>
        <fullName evidence="1">Uncharacterized protein</fullName>
    </submittedName>
</protein>
<dbReference type="Proteomes" id="UP000241462">
    <property type="component" value="Unassembled WGS sequence"/>
</dbReference>
<accession>A0A2T3A6Q4</accession>
<organism evidence="1 2">
    <name type="scientific">Coniella lustricola</name>
    <dbReference type="NCBI Taxonomy" id="2025994"/>
    <lineage>
        <taxon>Eukaryota</taxon>
        <taxon>Fungi</taxon>
        <taxon>Dikarya</taxon>
        <taxon>Ascomycota</taxon>
        <taxon>Pezizomycotina</taxon>
        <taxon>Sordariomycetes</taxon>
        <taxon>Sordariomycetidae</taxon>
        <taxon>Diaporthales</taxon>
        <taxon>Schizoparmaceae</taxon>
        <taxon>Coniella</taxon>
    </lineage>
</organism>
<dbReference type="EMBL" id="KZ678453">
    <property type="protein sequence ID" value="PSR83832.1"/>
    <property type="molecule type" value="Genomic_DNA"/>
</dbReference>
<proteinExistence type="predicted"/>
<name>A0A2T3A6Q4_9PEZI</name>
<gene>
    <name evidence="1" type="ORF">BD289DRAFT_435273</name>
</gene>
<reference evidence="1 2" key="1">
    <citation type="journal article" date="2018" name="Mycol. Prog.">
        <title>Coniella lustricola, a new species from submerged detritus.</title>
        <authorList>
            <person name="Raudabaugh D.B."/>
            <person name="Iturriaga T."/>
            <person name="Carver A."/>
            <person name="Mondo S."/>
            <person name="Pangilinan J."/>
            <person name="Lipzen A."/>
            <person name="He G."/>
            <person name="Amirebrahimi M."/>
            <person name="Grigoriev I.V."/>
            <person name="Miller A.N."/>
        </authorList>
    </citation>
    <scope>NUCLEOTIDE SEQUENCE [LARGE SCALE GENOMIC DNA]</scope>
    <source>
        <strain evidence="1 2">B22-T-1</strain>
    </source>
</reference>